<feature type="compositionally biased region" description="Low complexity" evidence="1">
    <location>
        <begin position="378"/>
        <end position="390"/>
    </location>
</feature>
<evidence type="ECO:0000313" key="2">
    <source>
        <dbReference type="EMBL" id="SMR48706.1"/>
    </source>
</evidence>
<gene>
    <name evidence="2" type="ORF">ZT1E4_G4098</name>
</gene>
<feature type="region of interest" description="Disordered" evidence="1">
    <location>
        <begin position="600"/>
        <end position="667"/>
    </location>
</feature>
<feature type="compositionally biased region" description="Basic and acidic residues" evidence="1">
    <location>
        <begin position="442"/>
        <end position="451"/>
    </location>
</feature>
<feature type="region of interest" description="Disordered" evidence="1">
    <location>
        <begin position="70"/>
        <end position="130"/>
    </location>
</feature>
<feature type="compositionally biased region" description="Polar residues" evidence="1">
    <location>
        <begin position="105"/>
        <end position="116"/>
    </location>
</feature>
<feature type="compositionally biased region" description="Basic and acidic residues" evidence="1">
    <location>
        <begin position="396"/>
        <end position="408"/>
    </location>
</feature>
<feature type="region of interest" description="Disordered" evidence="1">
    <location>
        <begin position="780"/>
        <end position="802"/>
    </location>
</feature>
<feature type="region of interest" description="Disordered" evidence="1">
    <location>
        <begin position="697"/>
        <end position="717"/>
    </location>
</feature>
<feature type="compositionally biased region" description="Pro residues" evidence="1">
    <location>
        <begin position="41"/>
        <end position="52"/>
    </location>
</feature>
<feature type="compositionally biased region" description="Low complexity" evidence="1">
    <location>
        <begin position="213"/>
        <end position="229"/>
    </location>
</feature>
<feature type="compositionally biased region" description="Basic and acidic residues" evidence="1">
    <location>
        <begin position="705"/>
        <end position="717"/>
    </location>
</feature>
<dbReference type="EMBL" id="LT854255">
    <property type="protein sequence ID" value="SMR48706.1"/>
    <property type="molecule type" value="Genomic_DNA"/>
</dbReference>
<dbReference type="AlphaFoldDB" id="A0A2H1G566"/>
<feature type="compositionally biased region" description="Basic and acidic residues" evidence="1">
    <location>
        <begin position="491"/>
        <end position="503"/>
    </location>
</feature>
<accession>A0A2H1G566</accession>
<organism evidence="2 3">
    <name type="scientific">Zymoseptoria tritici ST99CH_1E4</name>
    <dbReference type="NCBI Taxonomy" id="1276532"/>
    <lineage>
        <taxon>Eukaryota</taxon>
        <taxon>Fungi</taxon>
        <taxon>Dikarya</taxon>
        <taxon>Ascomycota</taxon>
        <taxon>Pezizomycotina</taxon>
        <taxon>Dothideomycetes</taxon>
        <taxon>Dothideomycetidae</taxon>
        <taxon>Mycosphaerellales</taxon>
        <taxon>Mycosphaerellaceae</taxon>
        <taxon>Zymoseptoria</taxon>
    </lineage>
</organism>
<name>A0A2H1G566_ZYMTR</name>
<feature type="compositionally biased region" description="Basic and acidic residues" evidence="1">
    <location>
        <begin position="21"/>
        <end position="30"/>
    </location>
</feature>
<feature type="compositionally biased region" description="Polar residues" evidence="1">
    <location>
        <begin position="189"/>
        <end position="199"/>
    </location>
</feature>
<feature type="region of interest" description="Disordered" evidence="1">
    <location>
        <begin position="345"/>
        <end position="579"/>
    </location>
</feature>
<evidence type="ECO:0000313" key="3">
    <source>
        <dbReference type="Proteomes" id="UP000245764"/>
    </source>
</evidence>
<evidence type="ECO:0000256" key="1">
    <source>
        <dbReference type="SAM" id="MobiDB-lite"/>
    </source>
</evidence>
<feature type="compositionally biased region" description="Low complexity" evidence="1">
    <location>
        <begin position="633"/>
        <end position="653"/>
    </location>
</feature>
<feature type="region of interest" description="Disordered" evidence="1">
    <location>
        <begin position="18"/>
        <end position="55"/>
    </location>
</feature>
<feature type="compositionally biased region" description="Low complexity" evidence="1">
    <location>
        <begin position="477"/>
        <end position="490"/>
    </location>
</feature>
<reference evidence="3" key="1">
    <citation type="submission" date="2017-05" db="EMBL/GenBank/DDBJ databases">
        <authorList>
            <person name="Song R."/>
            <person name="Chenine A.L."/>
            <person name="Ruprecht R.M."/>
        </authorList>
    </citation>
    <scope>NUCLEOTIDE SEQUENCE [LARGE SCALE GENOMIC DNA]</scope>
</reference>
<feature type="compositionally biased region" description="Polar residues" evidence="1">
    <location>
        <begin position="230"/>
        <end position="260"/>
    </location>
</feature>
<dbReference type="Proteomes" id="UP000245764">
    <property type="component" value="Chromosome 3"/>
</dbReference>
<sequence>MKRKFTLPGIELPKFVNALRTDGDSNRTVREPSAQDLDSQPPTPKSVRPPLPRDLNSELVAACSYVVTHPKPSHERWETSSSRPALDPAVIKQRYVKPRPEIPQRSKSSRSMNSINGLLYAPTGNGKPEPATIQHNPQLVTQHLEAEDTTTQTAQSRADELMQVEPLRTVTALHIPRRASSRQHVRSASAATNLASTRTDPMERQKAMARSDSSCTARTGRTGRTAGSTPHTDSYPRSASTGMTSLANTPARSKSASSQAINTVHDVGSVPDTDAISGDMLRQEFRKHRRAASDKTTGRNESDDALCRATYIPSGEIYYADELALENLQLHQCSSRARPRSILRLPTVDSTQSNQPDHAVPGSRHNRRNGSTFRSESRSGANGRSASRAGTVASELRSRYNDLPDLGRRMGRRASSVARDVKQYLRPSSSRASVGPANDGADLDRGFHRSVPDLTTAIPHRSGQSPTAETEERPRGRWAGLRRSSRSSSRQGREDSRNRESNSRSEPAAPDSLPAKPPVDLNRELPPLPSLDHWKEQEDAPVVEITRPVSSSRQEDDSSSLGFPKPPRSAPPHIGRAPSSDVAPVLLHVHPLFRGLPQVPPMVDTASSDNRSHPDATANARAAIPVRQRKPVPSSAASRSEPRSSTSSRGSEAMRATGKRKPSHTLMTANNTGVNIAPAAPLEIRKIESRNMSMHSASARSVNKAPHDRTRSDLGKPLRNYSIDEFKRRMQSPHKSEIELNVRAPVRVEHSDAQAPKAGWKGWAKKIKLRTTTSYATALNGQHRRQQSSDSHGAAAAPVIGY</sequence>
<proteinExistence type="predicted"/>
<feature type="region of interest" description="Disordered" evidence="1">
    <location>
        <begin position="176"/>
        <end position="260"/>
    </location>
</feature>
<protein>
    <submittedName>
        <fullName evidence="2">Uncharacterized protein</fullName>
    </submittedName>
</protein>
<feature type="compositionally biased region" description="Basic residues" evidence="1">
    <location>
        <begin position="176"/>
        <end position="185"/>
    </location>
</feature>